<dbReference type="Gene3D" id="1.10.30.10">
    <property type="entry name" value="High mobility group box domain"/>
    <property type="match status" value="1"/>
</dbReference>
<dbReference type="GO" id="GO:0007548">
    <property type="term" value="P:sex differentiation"/>
    <property type="evidence" value="ECO:0007669"/>
    <property type="project" value="UniProtKB-KW"/>
</dbReference>
<dbReference type="SUPFAM" id="SSF47095">
    <property type="entry name" value="HMG-box"/>
    <property type="match status" value="1"/>
</dbReference>
<keyword evidence="7" id="KW-0238">DNA-binding</keyword>
<evidence type="ECO:0000259" key="13">
    <source>
        <dbReference type="PROSITE" id="PS50118"/>
    </source>
</evidence>
<evidence type="ECO:0000256" key="8">
    <source>
        <dbReference type="ARBA" id="ARBA00023159"/>
    </source>
</evidence>
<feature type="domain" description="HMG box" evidence="13">
    <location>
        <begin position="126"/>
        <end position="194"/>
    </location>
</feature>
<keyword evidence="6" id="KW-0726">Sexual differentiation</keyword>
<comment type="function">
    <text evidence="11">Transcriptional regulator that controls a genetic switch in male development. It is necessary and sufficient for initiating male sex determination by directing the development of supporting cell precursors (pre-Sertoli cells) as Sertoli rather than granulosa cells. Involved in different aspects of gene regulation including promoter activation or repression. Binds to the DNA consensus sequence 5'-[AT]AACAA[AT]-3'. SRY HMG box recognizes DNA by partial intercalation in the minor groove and promotes DNA bending. Also involved in pre-mRNA splicing. In male adult brain involved in the maintenance of motor functions of dopaminergic neurons.</text>
</comment>
<dbReference type="Proteomes" id="UP000009046">
    <property type="component" value="Unassembled WGS sequence"/>
</dbReference>
<organism evidence="14 15">
    <name type="scientific">Pediculus humanus subsp. corporis</name>
    <name type="common">Body louse</name>
    <dbReference type="NCBI Taxonomy" id="121224"/>
    <lineage>
        <taxon>Eukaryota</taxon>
        <taxon>Metazoa</taxon>
        <taxon>Ecdysozoa</taxon>
        <taxon>Arthropoda</taxon>
        <taxon>Hexapoda</taxon>
        <taxon>Insecta</taxon>
        <taxon>Pterygota</taxon>
        <taxon>Neoptera</taxon>
        <taxon>Paraneoptera</taxon>
        <taxon>Psocodea</taxon>
        <taxon>Troctomorpha</taxon>
        <taxon>Phthiraptera</taxon>
        <taxon>Anoplura</taxon>
        <taxon>Pediculidae</taxon>
        <taxon>Pediculus</taxon>
    </lineage>
</organism>
<keyword evidence="9" id="KW-0804">Transcription</keyword>
<evidence type="ECO:0000256" key="3">
    <source>
        <dbReference type="ARBA" id="ARBA00019052"/>
    </source>
</evidence>
<dbReference type="Pfam" id="PF00505">
    <property type="entry name" value="HMG_box"/>
    <property type="match status" value="1"/>
</dbReference>
<dbReference type="SMART" id="SM00398">
    <property type="entry name" value="HMG"/>
    <property type="match status" value="1"/>
</dbReference>
<sequence>MFNNQNYNNEENNEEIYINDDRLQRVGLYMSDNFDSNSIGTVDFPDEDYNKHRFNTFKIISSGDELNHDLIQKNININGTQRPVYLMNDNLKMLAKRNSILPPDLRHKIENDEYHAVIVHEPEAKIPRPPNAFMIFANEWRKKVAHKFNNESNKDISVRLGQMWRNLDKSRKEEYFIMARKADAEHKIKYPDYVYNPKEARLRKALRDCWKDKGKNATNDNRFYNGKSNENWSPQINQNRKLLPMANVSNMTFSMAADGYSVMESPAWTNSWCQYKQNPVPYFGPQMGDCYGKGPNTSSNYSNQIYHPAMNLPPPEVKSMVINTCRSPFDNNNEPENSKEPLSQLQELTNVFSNVGSCERSVENCVKDFSSSKVTEGTPVENSPIIKTEVESSINHDSDSGYVTDHPQPIENHTTKETGLTENLRKPGVSDVLMAENNGESFVENFDNNNQGNYINVEDMFLDCNFLSGEKNFDTNINMESGDHGKNVLPGFHQAFGSTEIGRFSRNDFFTNPPAETEKVSHNNNVESCHQNDLEQSSTRKTRTKLIRKSRKVKNSSTSKKIDDTDSKRFIYSSEDNNVIDKKNGCVKKGRKTMKNDRSGDTYRHQGIKSETETYSSSPFGYSPSLPHPYGGQTALPHYRDESSISSYYGPPPPPPPPRNQMYQNVDHPCGNQYLRQDGMFSNSYDGNQHRTFGHSEYSSSSMNGCYPYVRNNYSNYSNYDYPYFRPFNFHMMDHNDNWHNNSNWSNQGWMTPTQQPSYNSWTSSTNMFPFMSKKKNLIAVRIILLYDKKSSHVVCKYY</sequence>
<evidence type="ECO:0000256" key="9">
    <source>
        <dbReference type="ARBA" id="ARBA00023163"/>
    </source>
</evidence>
<proteinExistence type="inferred from homology"/>
<evidence type="ECO:0000256" key="1">
    <source>
        <dbReference type="ARBA" id="ARBA00004324"/>
    </source>
</evidence>
<keyword evidence="5" id="KW-0112">Calmodulin-binding</keyword>
<keyword evidence="15" id="KW-1185">Reference proteome</keyword>
<evidence type="ECO:0000256" key="6">
    <source>
        <dbReference type="ARBA" id="ARBA00022928"/>
    </source>
</evidence>
<dbReference type="InterPro" id="IPR050140">
    <property type="entry name" value="SRY-related_HMG-box_TF-like"/>
</dbReference>
<dbReference type="AlphaFoldDB" id="A0A2Y9D4C6"/>
<keyword evidence="8" id="KW-0010">Activator</keyword>
<dbReference type="GO" id="GO:0016607">
    <property type="term" value="C:nuclear speck"/>
    <property type="evidence" value="ECO:0007669"/>
    <property type="project" value="UniProtKB-SubCell"/>
</dbReference>
<dbReference type="GO" id="GO:0001228">
    <property type="term" value="F:DNA-binding transcription activator activity, RNA polymerase II-specific"/>
    <property type="evidence" value="ECO:0007669"/>
    <property type="project" value="TreeGrafter"/>
</dbReference>
<feature type="compositionally biased region" description="Polar residues" evidence="12">
    <location>
        <begin position="522"/>
        <end position="539"/>
    </location>
</feature>
<feature type="region of interest" description="Disordered" evidence="12">
    <location>
        <begin position="394"/>
        <end position="414"/>
    </location>
</feature>
<feature type="compositionally biased region" description="Basic residues" evidence="12">
    <location>
        <begin position="540"/>
        <end position="554"/>
    </location>
</feature>
<dbReference type="PROSITE" id="PS50118">
    <property type="entry name" value="HMG_BOX_2"/>
    <property type="match status" value="1"/>
</dbReference>
<dbReference type="GO" id="GO:0030154">
    <property type="term" value="P:cell differentiation"/>
    <property type="evidence" value="ECO:0007669"/>
    <property type="project" value="UniProtKB-KW"/>
</dbReference>
<feature type="compositionally biased region" description="Pro residues" evidence="12">
    <location>
        <begin position="650"/>
        <end position="659"/>
    </location>
</feature>
<dbReference type="InParanoid" id="A0A2Y9D4C6"/>
<dbReference type="VEuPathDB" id="VectorBase:PHUM628088"/>
<dbReference type="PANTHER" id="PTHR10270:SF161">
    <property type="entry name" value="SEX-DETERMINING REGION Y PROTEIN"/>
    <property type="match status" value="1"/>
</dbReference>
<feature type="region of interest" description="Disordered" evidence="12">
    <location>
        <begin position="583"/>
        <end position="665"/>
    </location>
</feature>
<dbReference type="InterPro" id="IPR036910">
    <property type="entry name" value="HMG_box_dom_sf"/>
</dbReference>
<dbReference type="CDD" id="cd01389">
    <property type="entry name" value="HMG-box_ROX1-like"/>
    <property type="match status" value="1"/>
</dbReference>
<evidence type="ECO:0000256" key="7">
    <source>
        <dbReference type="ARBA" id="ARBA00023125"/>
    </source>
</evidence>
<protein>
    <recommendedName>
        <fullName evidence="3">Sex-determining region Y protein</fullName>
    </recommendedName>
    <alternativeName>
        <fullName evidence="10">Testis-determining factor</fullName>
    </alternativeName>
</protein>
<evidence type="ECO:0000256" key="2">
    <source>
        <dbReference type="ARBA" id="ARBA00005998"/>
    </source>
</evidence>
<keyword evidence="4" id="KW-0221">Differentiation</keyword>
<evidence type="ECO:0000313" key="14">
    <source>
        <dbReference type="EnsemblMetazoa" id="PHUM628088-PA"/>
    </source>
</evidence>
<feature type="compositionally biased region" description="Basic and acidic residues" evidence="12">
    <location>
        <begin position="594"/>
        <end position="612"/>
    </location>
</feature>
<comment type="similarity">
    <text evidence="2">Belongs to the SRY family.</text>
</comment>
<dbReference type="PANTHER" id="PTHR10270">
    <property type="entry name" value="SOX TRANSCRIPTION FACTOR"/>
    <property type="match status" value="1"/>
</dbReference>
<feature type="region of interest" description="Disordered" evidence="12">
    <location>
        <begin position="514"/>
        <end position="562"/>
    </location>
</feature>
<evidence type="ECO:0000256" key="4">
    <source>
        <dbReference type="ARBA" id="ARBA00022782"/>
    </source>
</evidence>
<comment type="subcellular location">
    <subcellularLocation>
        <location evidence="1">Nucleus speckle</location>
    </subcellularLocation>
</comment>
<reference evidence="14" key="1">
    <citation type="submission" date="2020-05" db="UniProtKB">
        <authorList>
            <consortium name="EnsemblMetazoa"/>
        </authorList>
    </citation>
    <scope>IDENTIFICATION</scope>
    <source>
        <strain evidence="14">USDA</strain>
    </source>
</reference>
<dbReference type="EMBL" id="AAZO01007402">
    <property type="status" value="NOT_ANNOTATED_CDS"/>
    <property type="molecule type" value="Genomic_DNA"/>
</dbReference>
<dbReference type="GO" id="GO:0005516">
    <property type="term" value="F:calmodulin binding"/>
    <property type="evidence" value="ECO:0007669"/>
    <property type="project" value="UniProtKB-KW"/>
</dbReference>
<evidence type="ECO:0000256" key="11">
    <source>
        <dbReference type="ARBA" id="ARBA00045821"/>
    </source>
</evidence>
<evidence type="ECO:0000256" key="12">
    <source>
        <dbReference type="SAM" id="MobiDB-lite"/>
    </source>
</evidence>
<evidence type="ECO:0000256" key="5">
    <source>
        <dbReference type="ARBA" id="ARBA00022860"/>
    </source>
</evidence>
<dbReference type="InterPro" id="IPR009071">
    <property type="entry name" value="HMG_box_dom"/>
</dbReference>
<accession>A0A2Y9D4C6</accession>
<name>A0A2Y9D4C6_PEDHC</name>
<evidence type="ECO:0000256" key="10">
    <source>
        <dbReference type="ARBA" id="ARBA00032498"/>
    </source>
</evidence>
<dbReference type="EnsemblMetazoa" id="PHUM628088-RA">
    <property type="protein sequence ID" value="PHUM628088-PA"/>
    <property type="gene ID" value="PHUM628088"/>
</dbReference>
<dbReference type="GO" id="GO:0000978">
    <property type="term" value="F:RNA polymerase II cis-regulatory region sequence-specific DNA binding"/>
    <property type="evidence" value="ECO:0007669"/>
    <property type="project" value="TreeGrafter"/>
</dbReference>
<evidence type="ECO:0000313" key="15">
    <source>
        <dbReference type="Proteomes" id="UP000009046"/>
    </source>
</evidence>